<dbReference type="OrthoDB" id="5294615at2"/>
<organism evidence="6 7">
    <name type="scientific">Halopseudomonas formosensis</name>
    <dbReference type="NCBI Taxonomy" id="1002526"/>
    <lineage>
        <taxon>Bacteria</taxon>
        <taxon>Pseudomonadati</taxon>
        <taxon>Pseudomonadota</taxon>
        <taxon>Gammaproteobacteria</taxon>
        <taxon>Pseudomonadales</taxon>
        <taxon>Pseudomonadaceae</taxon>
        <taxon>Halopseudomonas</taxon>
    </lineage>
</organism>
<dbReference type="RefSeq" id="WP_090536562.1">
    <property type="nucleotide sequence ID" value="NZ_FOYD01000001.1"/>
</dbReference>
<reference evidence="8" key="2">
    <citation type="submission" date="2023-07" db="EMBL/GenBank/DDBJ databases">
        <authorList>
            <person name="de Witt J."/>
        </authorList>
    </citation>
    <scope>NUCLEOTIDE SEQUENCE [LARGE SCALE GENOMIC DNA]</scope>
    <source>
        <strain evidence="8">FZJ</strain>
    </source>
</reference>
<dbReference type="GO" id="GO:0008124">
    <property type="term" value="F:4-alpha-hydroxytetrahydrobiopterin dehydratase activity"/>
    <property type="evidence" value="ECO:0007669"/>
    <property type="project" value="UniProtKB-UniRule"/>
</dbReference>
<dbReference type="EC" id="4.2.1.96" evidence="4"/>
<dbReference type="NCBIfam" id="NF002016">
    <property type="entry name" value="PRK00823.1-1"/>
    <property type="match status" value="1"/>
</dbReference>
<dbReference type="EMBL" id="JAVRDO010000004">
    <property type="protein sequence ID" value="MDX9687174.1"/>
    <property type="molecule type" value="Genomic_DNA"/>
</dbReference>
<keyword evidence="3 4" id="KW-0456">Lyase</keyword>
<accession>A0A1I6A0R9</accession>
<dbReference type="PANTHER" id="PTHR42805:SF1">
    <property type="entry name" value="PTERIN-4-ALPHA-CARBINOLAMINE DEHYDRATASE-RELATED"/>
    <property type="match status" value="1"/>
</dbReference>
<dbReference type="InterPro" id="IPR001533">
    <property type="entry name" value="Pterin_deHydtase"/>
</dbReference>
<reference evidence="5" key="3">
    <citation type="submission" date="2024-05" db="EMBL/GenBank/DDBJ databases">
        <authorList>
            <person name="de Witt J."/>
        </authorList>
    </citation>
    <scope>NUCLEOTIDE SEQUENCE</scope>
    <source>
        <strain evidence="5">FZJ</strain>
    </source>
</reference>
<dbReference type="Gene3D" id="3.30.1360.20">
    <property type="entry name" value="Transcriptional coactivator/pterin dehydratase"/>
    <property type="match status" value="1"/>
</dbReference>
<dbReference type="GO" id="GO:0006729">
    <property type="term" value="P:tetrahydrobiopterin biosynthetic process"/>
    <property type="evidence" value="ECO:0007669"/>
    <property type="project" value="InterPro"/>
</dbReference>
<dbReference type="STRING" id="1002526.SAMN05216578_101467"/>
<gene>
    <name evidence="5" type="ORF">RED13_001599</name>
    <name evidence="6" type="ORF">SAMN05216578_101467</name>
</gene>
<keyword evidence="8" id="KW-1185">Reference proteome</keyword>
<dbReference type="Proteomes" id="UP001281217">
    <property type="component" value="Unassembled WGS sequence"/>
</dbReference>
<evidence type="ECO:0000313" key="6">
    <source>
        <dbReference type="EMBL" id="SFQ62319.1"/>
    </source>
</evidence>
<evidence type="ECO:0000313" key="5">
    <source>
        <dbReference type="EMBL" id="MDX9687174.1"/>
    </source>
</evidence>
<dbReference type="CDD" id="cd00913">
    <property type="entry name" value="PCD_DCoH_subfamily_a"/>
    <property type="match status" value="1"/>
</dbReference>
<proteinExistence type="inferred from homology"/>
<dbReference type="EMBL" id="FOYD01000001">
    <property type="protein sequence ID" value="SFQ62319.1"/>
    <property type="molecule type" value="Genomic_DNA"/>
</dbReference>
<evidence type="ECO:0000313" key="7">
    <source>
        <dbReference type="Proteomes" id="UP000242815"/>
    </source>
</evidence>
<reference evidence="6 7" key="1">
    <citation type="submission" date="2016-10" db="EMBL/GenBank/DDBJ databases">
        <authorList>
            <person name="de Groot N.N."/>
        </authorList>
    </citation>
    <scope>NUCLEOTIDE SEQUENCE [LARGE SCALE GENOMIC DNA]</scope>
    <source>
        <strain evidence="6 7">JCM 18415</strain>
    </source>
</reference>
<evidence type="ECO:0000256" key="2">
    <source>
        <dbReference type="ARBA" id="ARBA00006472"/>
    </source>
</evidence>
<dbReference type="InterPro" id="IPR050376">
    <property type="entry name" value="Pterin-4-alpha-carb_dehyd"/>
</dbReference>
<evidence type="ECO:0000313" key="8">
    <source>
        <dbReference type="Proteomes" id="UP001281217"/>
    </source>
</evidence>
<dbReference type="InterPro" id="IPR036428">
    <property type="entry name" value="PCD_sf"/>
</dbReference>
<evidence type="ECO:0000256" key="1">
    <source>
        <dbReference type="ARBA" id="ARBA00001554"/>
    </source>
</evidence>
<dbReference type="AlphaFoldDB" id="A0A1I6A0R9"/>
<dbReference type="Proteomes" id="UP000242815">
    <property type="component" value="Unassembled WGS sequence"/>
</dbReference>
<dbReference type="Pfam" id="PF01329">
    <property type="entry name" value="Pterin_4a"/>
    <property type="match status" value="1"/>
</dbReference>
<name>A0A1I6A0R9_9GAMM</name>
<dbReference type="HAMAP" id="MF_00434">
    <property type="entry name" value="Pterin_4_alpha"/>
    <property type="match status" value="1"/>
</dbReference>
<protein>
    <recommendedName>
        <fullName evidence="4">Putative pterin-4-alpha-carbinolamine dehydratase</fullName>
        <shortName evidence="4">PHS</shortName>
        <ecNumber evidence="4">4.2.1.96</ecNumber>
    </recommendedName>
    <alternativeName>
        <fullName evidence="4">4-alpha-hydroxy-tetrahydropterin dehydratase</fullName>
    </alternativeName>
    <alternativeName>
        <fullName evidence="4">Pterin carbinolamine dehydratase</fullName>
        <shortName evidence="4">PCD</shortName>
    </alternativeName>
</protein>
<dbReference type="PANTHER" id="PTHR42805">
    <property type="entry name" value="PTERIN-4-ALPHA-CARBINOLAMINE DEHYDRATASE-RELATED"/>
    <property type="match status" value="1"/>
</dbReference>
<sequence length="114" mass="13228">MSRLTEQHCEACRADAPRVTEAEREQLLPQIPEWTLTRIEGVEQLLRCFHFPDFARAMDFANRVGELAEAQGHHPAILVEWGRVTVRWWTHKIHGLHRNDFVMAARTDQLVTSS</sequence>
<dbReference type="SUPFAM" id="SSF55248">
    <property type="entry name" value="PCD-like"/>
    <property type="match status" value="1"/>
</dbReference>
<evidence type="ECO:0000256" key="4">
    <source>
        <dbReference type="HAMAP-Rule" id="MF_00434"/>
    </source>
</evidence>
<evidence type="ECO:0000256" key="3">
    <source>
        <dbReference type="ARBA" id="ARBA00023239"/>
    </source>
</evidence>
<comment type="similarity">
    <text evidence="2 4">Belongs to the pterin-4-alpha-carbinolamine dehydratase family.</text>
</comment>
<comment type="catalytic activity">
    <reaction evidence="1 4">
        <text>(4aS,6R)-4a-hydroxy-L-erythro-5,6,7,8-tetrahydrobiopterin = (6R)-L-erythro-6,7-dihydrobiopterin + H2O</text>
        <dbReference type="Rhea" id="RHEA:11920"/>
        <dbReference type="ChEBI" id="CHEBI:15377"/>
        <dbReference type="ChEBI" id="CHEBI:15642"/>
        <dbReference type="ChEBI" id="CHEBI:43120"/>
        <dbReference type="EC" id="4.2.1.96"/>
    </reaction>
</comment>